<accession>A0A1H7HU28</accession>
<dbReference type="InterPro" id="IPR000595">
    <property type="entry name" value="cNMP-bd_dom"/>
</dbReference>
<dbReference type="AlphaFoldDB" id="A0A1H7HU28"/>
<dbReference type="Gene3D" id="2.60.120.10">
    <property type="entry name" value="Jelly Rolls"/>
    <property type="match status" value="1"/>
</dbReference>
<dbReference type="SUPFAM" id="SSF51206">
    <property type="entry name" value="cAMP-binding domain-like"/>
    <property type="match status" value="1"/>
</dbReference>
<dbReference type="CDD" id="cd00038">
    <property type="entry name" value="CAP_ED"/>
    <property type="match status" value="1"/>
</dbReference>
<dbReference type="InterPro" id="IPR014710">
    <property type="entry name" value="RmlC-like_jellyroll"/>
</dbReference>
<dbReference type="STRING" id="332977.SAMN05421740_10218"/>
<organism evidence="1 2">
    <name type="scientific">Parapedobacter koreensis</name>
    <dbReference type="NCBI Taxonomy" id="332977"/>
    <lineage>
        <taxon>Bacteria</taxon>
        <taxon>Pseudomonadati</taxon>
        <taxon>Bacteroidota</taxon>
        <taxon>Sphingobacteriia</taxon>
        <taxon>Sphingobacteriales</taxon>
        <taxon>Sphingobacteriaceae</taxon>
        <taxon>Parapedobacter</taxon>
    </lineage>
</organism>
<dbReference type="OrthoDB" id="704912at2"/>
<protein>
    <submittedName>
        <fullName evidence="1">cAMP-binding domain of CRP or a regulatory subunit of cAMP-dependent protein kinases</fullName>
    </submittedName>
</protein>
<keyword evidence="2" id="KW-1185">Reference proteome</keyword>
<name>A0A1H7HU28_9SPHI</name>
<dbReference type="RefSeq" id="WP_090603043.1">
    <property type="nucleotide sequence ID" value="NZ_FNZR01000002.1"/>
</dbReference>
<gene>
    <name evidence="1" type="ORF">SAMN05421740_10218</name>
</gene>
<sequence length="190" mass="22394">MERFFAYWSHWINLNQETREYLSQHSQIRSYAAGNDFVLAGEARPFWCFVLSGLVAGLERLGNHRYSYNWLALPGDYFTGTIHLFTQRPPSSNIQFLRDTQLLLIPAPAMRFAQQHFSGISEILHVLKQRRILHQEALLLLLLLDTNRRYTTFRKGMHHLYALLSEKEQIAYLRMSRSQFFAAKSAWKEQ</sequence>
<reference evidence="2" key="1">
    <citation type="submission" date="2016-10" db="EMBL/GenBank/DDBJ databases">
        <authorList>
            <person name="Varghese N."/>
            <person name="Submissions S."/>
        </authorList>
    </citation>
    <scope>NUCLEOTIDE SEQUENCE [LARGE SCALE GENOMIC DNA]</scope>
    <source>
        <strain evidence="2">Jip14</strain>
    </source>
</reference>
<dbReference type="InterPro" id="IPR018490">
    <property type="entry name" value="cNMP-bd_dom_sf"/>
</dbReference>
<keyword evidence="1" id="KW-0808">Transferase</keyword>
<proteinExistence type="predicted"/>
<evidence type="ECO:0000313" key="2">
    <source>
        <dbReference type="Proteomes" id="UP000198916"/>
    </source>
</evidence>
<dbReference type="Proteomes" id="UP000198916">
    <property type="component" value="Unassembled WGS sequence"/>
</dbReference>
<keyword evidence="1" id="KW-0418">Kinase</keyword>
<dbReference type="GO" id="GO:0016301">
    <property type="term" value="F:kinase activity"/>
    <property type="evidence" value="ECO:0007669"/>
    <property type="project" value="UniProtKB-KW"/>
</dbReference>
<dbReference type="EMBL" id="FNZR01000002">
    <property type="protein sequence ID" value="SEK53801.1"/>
    <property type="molecule type" value="Genomic_DNA"/>
</dbReference>
<evidence type="ECO:0000313" key="1">
    <source>
        <dbReference type="EMBL" id="SEK53801.1"/>
    </source>
</evidence>